<keyword evidence="10" id="KW-1185">Reference proteome</keyword>
<keyword evidence="5" id="KW-0175">Coiled coil</keyword>
<feature type="coiled-coil region" evidence="5">
    <location>
        <begin position="183"/>
        <end position="227"/>
    </location>
</feature>
<dbReference type="Pfam" id="PF12999">
    <property type="entry name" value="PRKCSH-like"/>
    <property type="match status" value="1"/>
</dbReference>
<dbReference type="PROSITE" id="PS51914">
    <property type="entry name" value="MRH"/>
    <property type="match status" value="1"/>
</dbReference>
<dbReference type="STRING" id="645134.A0A0L0HB95"/>
<feature type="region of interest" description="Disordered" evidence="6">
    <location>
        <begin position="318"/>
        <end position="342"/>
    </location>
</feature>
<dbReference type="OMA" id="YENGQHC"/>
<dbReference type="InterPro" id="IPR009011">
    <property type="entry name" value="Man6P_isomerase_rcpt-bd_dom_sf"/>
</dbReference>
<dbReference type="FunCoup" id="A0A0L0HB95">
    <property type="interactions" value="665"/>
</dbReference>
<sequence>MRFCRILTSLFLSIVVDCVVSAGSAHTTPDGVWSPDVALRGVHPTKLGLYTATKSTQSFQCLDRSKRIPFSAVNDDYCDCQDGSDEPGTSACSNGTFHCKNKGHIGADILSSRVNDGVCDPECCDGSDEYLGLINCPDKCKEVGTAYKKHIEEQRRILAEGERLAREYAAYGAKQQTDRTTQIAKLETQISVLDGRIKKLAEIKAAAEAYEEKRKAKGQTVESAEQEEESTRLKGKCCPTLEKCREMLDEQIGHNLLLDERIEYLQEGAWNLDSVEEATREDDHAVSNAVDGWEGYKLMYYFFDEETVDEELDTADEQPANEMPITGNDDEQQPKPKPKPDCCTRLKKCKREVDDEQEKHLHLQDRLEALLKVFYHLNDVKVKSKRDDEAVGRAYEKFNDYRLMFRGEKIPPMPDIEELDVRKEASEVPRTTEVPRTKNATEDCNRPDAPLVSCLRQRLQSYSKSLWKQMLALVRTPTAAEEAAMLRVDPIKAKAKFNLAETQRFDLQEKLNHLKKLKDVDFGPAGVWEKLFEQCFEYDAAEYKYYICLLQKAEQKPKSGTAGTNLGTFTRWGRRDDKLTTAANRYKYMMYENGDQCWNGPARSVEVALECGADTKVLSVVEMSKCEYTARLRSPAACDLAIPEQEIEKEAASAAATQSTSSSNRDEL</sequence>
<dbReference type="PANTHER" id="PTHR12630">
    <property type="entry name" value="N-LINKED OLIGOSACCHARIDE PROCESSING"/>
    <property type="match status" value="1"/>
</dbReference>
<dbReference type="InParanoid" id="A0A0L0HB95"/>
<evidence type="ECO:0000256" key="3">
    <source>
        <dbReference type="ARBA" id="ARBA00022824"/>
    </source>
</evidence>
<proteinExistence type="predicted"/>
<organism evidence="9 10">
    <name type="scientific">Spizellomyces punctatus (strain DAOM BR117)</name>
    <dbReference type="NCBI Taxonomy" id="645134"/>
    <lineage>
        <taxon>Eukaryota</taxon>
        <taxon>Fungi</taxon>
        <taxon>Fungi incertae sedis</taxon>
        <taxon>Chytridiomycota</taxon>
        <taxon>Chytridiomycota incertae sedis</taxon>
        <taxon>Chytridiomycetes</taxon>
        <taxon>Spizellomycetales</taxon>
        <taxon>Spizellomycetaceae</taxon>
        <taxon>Spizellomyces</taxon>
    </lineage>
</organism>
<evidence type="ECO:0000313" key="10">
    <source>
        <dbReference type="Proteomes" id="UP000053201"/>
    </source>
</evidence>
<dbReference type="GeneID" id="27689895"/>
<dbReference type="EMBL" id="KQ257461">
    <property type="protein sequence ID" value="KNC98201.1"/>
    <property type="molecule type" value="Genomic_DNA"/>
</dbReference>
<gene>
    <name evidence="9" type="ORF">SPPG_06603</name>
</gene>
<feature type="region of interest" description="Disordered" evidence="6">
    <location>
        <begin position="649"/>
        <end position="668"/>
    </location>
</feature>
<dbReference type="InterPro" id="IPR036607">
    <property type="entry name" value="PRKCSH"/>
</dbReference>
<dbReference type="InterPro" id="IPR044865">
    <property type="entry name" value="MRH_dom"/>
</dbReference>
<dbReference type="RefSeq" id="XP_016606241.1">
    <property type="nucleotide sequence ID" value="XM_016754804.1"/>
</dbReference>
<evidence type="ECO:0000259" key="8">
    <source>
        <dbReference type="PROSITE" id="PS51914"/>
    </source>
</evidence>
<evidence type="ECO:0000256" key="1">
    <source>
        <dbReference type="ARBA" id="ARBA00022387"/>
    </source>
</evidence>
<dbReference type="InterPro" id="IPR028146">
    <property type="entry name" value="PRKCSH_N"/>
</dbReference>
<name>A0A0L0HB95_SPIPD</name>
<evidence type="ECO:0000256" key="4">
    <source>
        <dbReference type="ARBA" id="ARBA00023157"/>
    </source>
</evidence>
<reference evidence="9 10" key="1">
    <citation type="submission" date="2009-08" db="EMBL/GenBank/DDBJ databases">
        <title>The Genome Sequence of Spizellomyces punctatus strain DAOM BR117.</title>
        <authorList>
            <consortium name="The Broad Institute Genome Sequencing Platform"/>
            <person name="Russ C."/>
            <person name="Cuomo C."/>
            <person name="Shea T."/>
            <person name="Young S.K."/>
            <person name="Zeng Q."/>
            <person name="Koehrsen M."/>
            <person name="Haas B."/>
            <person name="Borodovsky M."/>
            <person name="Guigo R."/>
            <person name="Alvarado L."/>
            <person name="Berlin A."/>
            <person name="Bochicchio J."/>
            <person name="Borenstein D."/>
            <person name="Chapman S."/>
            <person name="Chen Z."/>
            <person name="Engels R."/>
            <person name="Freedman E."/>
            <person name="Gellesch M."/>
            <person name="Goldberg J."/>
            <person name="Griggs A."/>
            <person name="Gujja S."/>
            <person name="Heiman D."/>
            <person name="Hepburn T."/>
            <person name="Howarth C."/>
            <person name="Jen D."/>
            <person name="Larson L."/>
            <person name="Lewis B."/>
            <person name="Mehta T."/>
            <person name="Park D."/>
            <person name="Pearson M."/>
            <person name="Roberts A."/>
            <person name="Saif S."/>
            <person name="Shenoy N."/>
            <person name="Sisk P."/>
            <person name="Stolte C."/>
            <person name="Sykes S."/>
            <person name="Thomson T."/>
            <person name="Walk T."/>
            <person name="White J."/>
            <person name="Yandava C."/>
            <person name="Burger G."/>
            <person name="Gray M.W."/>
            <person name="Holland P.W.H."/>
            <person name="King N."/>
            <person name="Lang F.B.F."/>
            <person name="Roger A.J."/>
            <person name="Ruiz-Trillo I."/>
            <person name="Lander E."/>
            <person name="Nusbaum C."/>
        </authorList>
    </citation>
    <scope>NUCLEOTIDE SEQUENCE [LARGE SCALE GENOMIC DNA]</scope>
    <source>
        <strain evidence="9 10">DAOM BR117</strain>
    </source>
</reference>
<keyword evidence="2 7" id="KW-0732">Signal</keyword>
<feature type="compositionally biased region" description="Low complexity" evidence="6">
    <location>
        <begin position="652"/>
        <end position="668"/>
    </location>
</feature>
<evidence type="ECO:0000256" key="6">
    <source>
        <dbReference type="SAM" id="MobiDB-lite"/>
    </source>
</evidence>
<evidence type="ECO:0000256" key="5">
    <source>
        <dbReference type="SAM" id="Coils"/>
    </source>
</evidence>
<dbReference type="Proteomes" id="UP000053201">
    <property type="component" value="Unassembled WGS sequence"/>
</dbReference>
<dbReference type="SUPFAM" id="SSF50911">
    <property type="entry name" value="Mannose 6-phosphate receptor domain"/>
    <property type="match status" value="1"/>
</dbReference>
<dbReference type="InterPro" id="IPR039794">
    <property type="entry name" value="Gtb1-like"/>
</dbReference>
<keyword evidence="3" id="KW-0256">Endoplasmic reticulum</keyword>
<evidence type="ECO:0000256" key="7">
    <source>
        <dbReference type="SAM" id="SignalP"/>
    </source>
</evidence>
<evidence type="ECO:0000256" key="2">
    <source>
        <dbReference type="ARBA" id="ARBA00022729"/>
    </source>
</evidence>
<protein>
    <recommendedName>
        <fullName evidence="1">Glucosidase 2 subunit beta</fullName>
    </recommendedName>
</protein>
<feature type="chain" id="PRO_5005539976" description="Glucosidase 2 subunit beta" evidence="7">
    <location>
        <begin position="19"/>
        <end position="668"/>
    </location>
</feature>
<feature type="compositionally biased region" description="Basic and acidic residues" evidence="6">
    <location>
        <begin position="332"/>
        <end position="342"/>
    </location>
</feature>
<evidence type="ECO:0000313" key="9">
    <source>
        <dbReference type="EMBL" id="KNC98201.1"/>
    </source>
</evidence>
<dbReference type="PANTHER" id="PTHR12630:SF1">
    <property type="entry name" value="GLUCOSIDASE 2 SUBUNIT BETA"/>
    <property type="match status" value="1"/>
</dbReference>
<dbReference type="GO" id="GO:0006491">
    <property type="term" value="P:N-glycan processing"/>
    <property type="evidence" value="ECO:0007669"/>
    <property type="project" value="TreeGrafter"/>
</dbReference>
<keyword evidence="4" id="KW-1015">Disulfide bond</keyword>
<dbReference type="GO" id="GO:0017177">
    <property type="term" value="C:glucosidase II complex"/>
    <property type="evidence" value="ECO:0007669"/>
    <property type="project" value="TreeGrafter"/>
</dbReference>
<dbReference type="Gene3D" id="2.70.130.10">
    <property type="entry name" value="Mannose-6-phosphate receptor binding domain"/>
    <property type="match status" value="1"/>
</dbReference>
<dbReference type="Pfam" id="PF13015">
    <property type="entry name" value="PRKCSH_1"/>
    <property type="match status" value="1"/>
</dbReference>
<dbReference type="eggNOG" id="KOG2397">
    <property type="taxonomic scope" value="Eukaryota"/>
</dbReference>
<dbReference type="OrthoDB" id="28322at2759"/>
<dbReference type="AlphaFoldDB" id="A0A0L0HB95"/>
<feature type="domain" description="MRH" evidence="8">
    <location>
        <begin position="533"/>
        <end position="640"/>
    </location>
</feature>
<accession>A0A0L0HB95</accession>
<dbReference type="VEuPathDB" id="FungiDB:SPPG_06603"/>
<feature type="signal peptide" evidence="7">
    <location>
        <begin position="1"/>
        <end position="18"/>
    </location>
</feature>